<gene>
    <name evidence="8" type="ORF">EXIGLDRAFT_743861</name>
</gene>
<dbReference type="EMBL" id="KV425882">
    <property type="protein sequence ID" value="KZW04416.1"/>
    <property type="molecule type" value="Genomic_DNA"/>
</dbReference>
<dbReference type="Pfam" id="PF23347">
    <property type="entry name" value="TPR_Nup160_C"/>
    <property type="match status" value="1"/>
</dbReference>
<dbReference type="Proteomes" id="UP000077266">
    <property type="component" value="Unassembled WGS sequence"/>
</dbReference>
<accession>A0A165R2R6</accession>
<dbReference type="PANTHER" id="PTHR21286:SF0">
    <property type="entry name" value="NUCLEAR PORE COMPLEX PROTEIN NUP160"/>
    <property type="match status" value="1"/>
</dbReference>
<evidence type="ECO:0000259" key="5">
    <source>
        <dbReference type="Pfam" id="PF11715"/>
    </source>
</evidence>
<evidence type="ECO:0000313" key="8">
    <source>
        <dbReference type="EMBL" id="KZW04416.1"/>
    </source>
</evidence>
<dbReference type="InterPro" id="IPR021717">
    <property type="entry name" value="Nucleoporin_Nup160"/>
</dbReference>
<dbReference type="STRING" id="1314781.A0A165R2R6"/>
<evidence type="ECO:0000256" key="2">
    <source>
        <dbReference type="ARBA" id="ARBA00022448"/>
    </source>
</evidence>
<organism evidence="8 9">
    <name type="scientific">Exidia glandulosa HHB12029</name>
    <dbReference type="NCBI Taxonomy" id="1314781"/>
    <lineage>
        <taxon>Eukaryota</taxon>
        <taxon>Fungi</taxon>
        <taxon>Dikarya</taxon>
        <taxon>Basidiomycota</taxon>
        <taxon>Agaricomycotina</taxon>
        <taxon>Agaricomycetes</taxon>
        <taxon>Auriculariales</taxon>
        <taxon>Exidiaceae</taxon>
        <taxon>Exidia</taxon>
    </lineage>
</organism>
<evidence type="ECO:0000256" key="1">
    <source>
        <dbReference type="ARBA" id="ARBA00004123"/>
    </source>
</evidence>
<proteinExistence type="predicted"/>
<dbReference type="PANTHER" id="PTHR21286">
    <property type="entry name" value="NUCLEAR PORE COMPLEX PROTEIN NUP160"/>
    <property type="match status" value="1"/>
</dbReference>
<dbReference type="InterPro" id="IPR059141">
    <property type="entry name" value="Beta-prop_Nup120_160"/>
</dbReference>
<dbReference type="OrthoDB" id="67716at2759"/>
<evidence type="ECO:0000259" key="7">
    <source>
        <dbReference type="Pfam" id="PF23347"/>
    </source>
</evidence>
<dbReference type="GO" id="GO:0005643">
    <property type="term" value="C:nuclear pore"/>
    <property type="evidence" value="ECO:0007669"/>
    <property type="project" value="TreeGrafter"/>
</dbReference>
<name>A0A165R2R6_EXIGL</name>
<comment type="subcellular location">
    <subcellularLocation>
        <location evidence="1">Nucleus</location>
    </subcellularLocation>
</comment>
<feature type="domain" description="Nucleoporin Nup120/160 beta-propeller" evidence="5">
    <location>
        <begin position="65"/>
        <end position="536"/>
    </location>
</feature>
<dbReference type="InterPro" id="IPR056536">
    <property type="entry name" value="TPR_NUP160_C"/>
</dbReference>
<feature type="domain" description="Nucleoporin nup120-like HEAT repeat" evidence="6">
    <location>
        <begin position="828"/>
        <end position="990"/>
    </location>
</feature>
<dbReference type="InParanoid" id="A0A165R2R6"/>
<protein>
    <recommendedName>
        <fullName evidence="10">Nucleoporin Nup120/160-domain-containing protein</fullName>
    </recommendedName>
</protein>
<reference evidence="8 9" key="1">
    <citation type="journal article" date="2016" name="Mol. Biol. Evol.">
        <title>Comparative Genomics of Early-Diverging Mushroom-Forming Fungi Provides Insights into the Origins of Lignocellulose Decay Capabilities.</title>
        <authorList>
            <person name="Nagy L.G."/>
            <person name="Riley R."/>
            <person name="Tritt A."/>
            <person name="Adam C."/>
            <person name="Daum C."/>
            <person name="Floudas D."/>
            <person name="Sun H."/>
            <person name="Yadav J.S."/>
            <person name="Pangilinan J."/>
            <person name="Larsson K.H."/>
            <person name="Matsuura K."/>
            <person name="Barry K."/>
            <person name="Labutti K."/>
            <person name="Kuo R."/>
            <person name="Ohm R.A."/>
            <person name="Bhattacharya S.S."/>
            <person name="Shirouzu T."/>
            <person name="Yoshinaga Y."/>
            <person name="Martin F.M."/>
            <person name="Grigoriev I.V."/>
            <person name="Hibbett D.S."/>
        </authorList>
    </citation>
    <scope>NUCLEOTIDE SEQUENCE [LARGE SCALE GENOMIC DNA]</scope>
    <source>
        <strain evidence="8 9">HHB12029</strain>
    </source>
</reference>
<evidence type="ECO:0008006" key="10">
    <source>
        <dbReference type="Google" id="ProtNLM"/>
    </source>
</evidence>
<evidence type="ECO:0000313" key="9">
    <source>
        <dbReference type="Proteomes" id="UP000077266"/>
    </source>
</evidence>
<evidence type="ECO:0000256" key="4">
    <source>
        <dbReference type="SAM" id="MobiDB-lite"/>
    </source>
</evidence>
<feature type="domain" description="NUP160 C-terminal TPR" evidence="7">
    <location>
        <begin position="1132"/>
        <end position="1379"/>
    </location>
</feature>
<evidence type="ECO:0000259" key="6">
    <source>
        <dbReference type="Pfam" id="PF23300"/>
    </source>
</evidence>
<evidence type="ECO:0000256" key="3">
    <source>
        <dbReference type="ARBA" id="ARBA00023242"/>
    </source>
</evidence>
<dbReference type="GO" id="GO:0017056">
    <property type="term" value="F:structural constituent of nuclear pore"/>
    <property type="evidence" value="ECO:0007669"/>
    <property type="project" value="TreeGrafter"/>
</dbReference>
<keyword evidence="9" id="KW-1185">Reference proteome</keyword>
<dbReference type="Pfam" id="PF11715">
    <property type="entry name" value="Beta-prop_Nup120_160"/>
    <property type="match status" value="1"/>
</dbReference>
<dbReference type="InterPro" id="IPR056548">
    <property type="entry name" value="HEAT_Nup120"/>
</dbReference>
<keyword evidence="2" id="KW-0813">Transport</keyword>
<feature type="region of interest" description="Disordered" evidence="4">
    <location>
        <begin position="729"/>
        <end position="748"/>
    </location>
</feature>
<keyword evidence="3" id="KW-0539">Nucleus</keyword>
<sequence length="1385" mass="154934">MERSWCLTPSHVSAISSPAQIRTTVIQTVQRDLPIQQQSATVELAPEHASYASFVSTQDAGGVLLRVIQGRRVVELSSLTGSRLPPHRFLFPSPVLPHPAIVVHQLSDVYVLVVTESGSLFRLSFSALDPKFFHQTSTRSWCYEHRIDTRSQLVGPVHAHDPFSVAIGASEGGALLVRQEPDGRWFEGPHADASSRPWLSVIPFTQSVGPSQIISFASYPRPSETSFVFSVSQDRYLRCWQPNEGCTGRIRLPTVAGVDPPIRSPSPDKQPTTVPFEDEPRRLVRVIAAGEAVDSMELAEASEYDMQVMVFIPTPAGDSGGFFQLYGVKKGTKERFTPLRQVFCPARTAFCDLRDFDVYDGTLYTLWDDQGASALEWLALDVGDVDGEETWYRASLQPETELTPSYLEELLLDGGSLTDVFMDVLLRPGLFSPYSLQAAVRQYTDSLLSLPPPHPVQLSSLYPTLAENIAAVVGCTVTLAVDPATGLPQRENFYNALKRDWEGFIARCREFERRARWPLGLAVGQGEGPIVLERERILLRTFEDEALQVRRELVSGAGDADTLLAVAWNLRTTLSASTIASIETQVFGMLEQELGDSYVDTILRARESVTMEELSESYTDDMFERLSAIPDFEDAFHTALVTLSSLEIGVKDEETDDHSLSFAPLTDWQAAVVTSYTSATVLARYDTCLALIAVTFFASEMLQTFEPLLVELFAAFRSLAMYRALAVRPAGDPETPSTSSTGNNDEDDVLNRLNNLRMMSPALSLPSRGSEDMGIARPPTYSLLHRLLSQMPLNFELPRASHQFLDAQGLLRSRLCASVTAKEAAFADALRRGAFLGTASEVCRWLPRTPAVAYIRGRIMLDIGQADQSAAILERLAGTLGPHHMLTTEDSDALRTVLPQSVRLESEFSYFLHLAAVFEEQGYQQHVIAFNKLAIETATEGVDTNDLWFKVFRGYVALGDFEEAYMALISTPHDGLKRESVSHLVQAMCEADAVDRLLALNFVSMSEDVEAALSFKSRNADPLSRPLYSSVLYSWYIHRGDFRSAALTMYLHARKLGDLMGDPSTYEDLATWQIQALLVAINALGAVEPRNAWFTIPFAPETTRENRKRRKMAHHIPEDKFAPTSKPLELVELDDLRWEYTLVVGRLDLWRRDRNILGTSLQLSAADVVAGYSQENLFDAALTCGRALGQDLTHVFMRLTEQCVRLATREIPLLADGMFDWLLTDEVESWSGTHAQRAWRYLQLSLERHDDPKANFPYRKAMFEAVLEMDRLDTVPSWLVKFFEENQPDYLIRAWLRKGYLYQALEHSLKLVRKTNTALLTAALPRHAGVAWLPYALIDEVIAACESTAELQASTRQWREELKTELSTRVKKMQRWTKDSASLLS</sequence>
<dbReference type="Pfam" id="PF23300">
    <property type="entry name" value="HEAT_Nup120"/>
    <property type="match status" value="1"/>
</dbReference>